<evidence type="ECO:0000313" key="2">
    <source>
        <dbReference type="Proteomes" id="UP001272137"/>
    </source>
</evidence>
<dbReference type="EMBL" id="QXCT01000001">
    <property type="protein sequence ID" value="MDW9252768.1"/>
    <property type="molecule type" value="Genomic_DNA"/>
</dbReference>
<organism evidence="1 2">
    <name type="scientific">Burkholderia thailandensis</name>
    <dbReference type="NCBI Taxonomy" id="57975"/>
    <lineage>
        <taxon>Bacteria</taxon>
        <taxon>Pseudomonadati</taxon>
        <taxon>Pseudomonadota</taxon>
        <taxon>Betaproteobacteria</taxon>
        <taxon>Burkholderiales</taxon>
        <taxon>Burkholderiaceae</taxon>
        <taxon>Burkholderia</taxon>
        <taxon>pseudomallei group</taxon>
    </lineage>
</organism>
<reference evidence="1" key="1">
    <citation type="submission" date="2018-08" db="EMBL/GenBank/DDBJ databases">
        <title>Identification of Burkholderia cepacia strains that express a Burkholderia pseudomallei-like capsular polysaccharide.</title>
        <authorList>
            <person name="Burtnick M.N."/>
            <person name="Vongsouvath M."/>
            <person name="Newton P."/>
            <person name="Wuthiekanun V."/>
            <person name="Limmathurotsakul D."/>
            <person name="Brett P.J."/>
            <person name="Chantratita N."/>
            <person name="Dance D.A."/>
        </authorList>
    </citation>
    <scope>NUCLEOTIDE SEQUENCE</scope>
    <source>
        <strain evidence="1">SBXCC001</strain>
    </source>
</reference>
<dbReference type="AlphaFoldDB" id="A0AAW9CUS7"/>
<protein>
    <submittedName>
        <fullName evidence="1">Uncharacterized protein</fullName>
    </submittedName>
</protein>
<evidence type="ECO:0000313" key="1">
    <source>
        <dbReference type="EMBL" id="MDW9252768.1"/>
    </source>
</evidence>
<dbReference type="Proteomes" id="UP001272137">
    <property type="component" value="Unassembled WGS sequence"/>
</dbReference>
<name>A0AAW9CUS7_BURTH</name>
<sequence>MRTVSVVMRRERDICPGRRHRIKEGPQKLSHRLVHAKPDGRAVGSVQDVGRGRVGHACA</sequence>
<accession>A0AAW9CUS7</accession>
<proteinExistence type="predicted"/>
<comment type="caution">
    <text evidence="1">The sequence shown here is derived from an EMBL/GenBank/DDBJ whole genome shotgun (WGS) entry which is preliminary data.</text>
</comment>
<gene>
    <name evidence="1" type="ORF">C7S16_6377</name>
</gene>